<evidence type="ECO:0000313" key="20">
    <source>
        <dbReference type="EMBL" id="KAF2116218.1"/>
    </source>
</evidence>
<protein>
    <recommendedName>
        <fullName evidence="7">Phosphatidate cytidylyltransferase, mitochondrial</fullName>
        <ecNumber evidence="6">2.7.7.41</ecNumber>
    </recommendedName>
    <alternativeName>
        <fullName evidence="18">CDP-diacylglycerol synthase</fullName>
    </alternativeName>
</protein>
<evidence type="ECO:0000256" key="5">
    <source>
        <dbReference type="ARBA" id="ARBA00005458"/>
    </source>
</evidence>
<keyword evidence="11" id="KW-0999">Mitochondrion inner membrane</keyword>
<name>A0A6A5ZCW3_9PLEO</name>
<keyword evidence="10" id="KW-0548">Nucleotidyltransferase</keyword>
<evidence type="ECO:0000256" key="9">
    <source>
        <dbReference type="ARBA" id="ARBA00022679"/>
    </source>
</evidence>
<keyword evidence="13" id="KW-0443">Lipid metabolism</keyword>
<dbReference type="PANTHER" id="PTHR13619:SF0">
    <property type="entry name" value="PHOSPHATIDATE CYTIDYLYLTRANSFERASE, MITOCHONDRIAL"/>
    <property type="match status" value="1"/>
</dbReference>
<dbReference type="GO" id="GO:0016024">
    <property type="term" value="P:CDP-diacylglycerol biosynthetic process"/>
    <property type="evidence" value="ECO:0007669"/>
    <property type="project" value="UniProtKB-UniPathway"/>
</dbReference>
<evidence type="ECO:0000256" key="4">
    <source>
        <dbReference type="ARBA" id="ARBA00005189"/>
    </source>
</evidence>
<comment type="cofactor">
    <cofactor evidence="1">
        <name>Mg(2+)</name>
        <dbReference type="ChEBI" id="CHEBI:18420"/>
    </cofactor>
</comment>
<evidence type="ECO:0000313" key="21">
    <source>
        <dbReference type="Proteomes" id="UP000799770"/>
    </source>
</evidence>
<dbReference type="PANTHER" id="PTHR13619">
    <property type="entry name" value="PHOSPHATIDATE CYTIDYLYLTRANSFERASE, MITOCHONDRIAL"/>
    <property type="match status" value="1"/>
</dbReference>
<dbReference type="OrthoDB" id="341477at2759"/>
<evidence type="ECO:0000256" key="19">
    <source>
        <dbReference type="SAM" id="MobiDB-lite"/>
    </source>
</evidence>
<keyword evidence="9" id="KW-0808">Transferase</keyword>
<evidence type="ECO:0000256" key="7">
    <source>
        <dbReference type="ARBA" id="ARBA00018337"/>
    </source>
</evidence>
<proteinExistence type="inferred from homology"/>
<keyword evidence="17" id="KW-1208">Phospholipid metabolism</keyword>
<feature type="region of interest" description="Disordered" evidence="19">
    <location>
        <begin position="1"/>
        <end position="47"/>
    </location>
</feature>
<dbReference type="AlphaFoldDB" id="A0A6A5ZCW3"/>
<evidence type="ECO:0000256" key="1">
    <source>
        <dbReference type="ARBA" id="ARBA00001946"/>
    </source>
</evidence>
<dbReference type="EMBL" id="ML977321">
    <property type="protein sequence ID" value="KAF2116218.1"/>
    <property type="molecule type" value="Genomic_DNA"/>
</dbReference>
<comment type="pathway">
    <text evidence="4">Lipid metabolism.</text>
</comment>
<dbReference type="PIRSF" id="PIRSF028840">
    <property type="entry name" value="Mmp37"/>
    <property type="match status" value="1"/>
</dbReference>
<keyword evidence="15" id="KW-0472">Membrane</keyword>
<gene>
    <name evidence="20" type="ORF">BDV96DRAFT_612167</name>
</gene>
<reference evidence="20" key="1">
    <citation type="journal article" date="2020" name="Stud. Mycol.">
        <title>101 Dothideomycetes genomes: a test case for predicting lifestyles and emergence of pathogens.</title>
        <authorList>
            <person name="Haridas S."/>
            <person name="Albert R."/>
            <person name="Binder M."/>
            <person name="Bloem J."/>
            <person name="Labutti K."/>
            <person name="Salamov A."/>
            <person name="Andreopoulos B."/>
            <person name="Baker S."/>
            <person name="Barry K."/>
            <person name="Bills G."/>
            <person name="Bluhm B."/>
            <person name="Cannon C."/>
            <person name="Castanera R."/>
            <person name="Culley D."/>
            <person name="Daum C."/>
            <person name="Ezra D."/>
            <person name="Gonzalez J."/>
            <person name="Henrissat B."/>
            <person name="Kuo A."/>
            <person name="Liang C."/>
            <person name="Lipzen A."/>
            <person name="Lutzoni F."/>
            <person name="Magnuson J."/>
            <person name="Mondo S."/>
            <person name="Nolan M."/>
            <person name="Ohm R."/>
            <person name="Pangilinan J."/>
            <person name="Park H.-J."/>
            <person name="Ramirez L."/>
            <person name="Alfaro M."/>
            <person name="Sun H."/>
            <person name="Tritt A."/>
            <person name="Yoshinaga Y."/>
            <person name="Zwiers L.-H."/>
            <person name="Turgeon B."/>
            <person name="Goodwin S."/>
            <person name="Spatafora J."/>
            <person name="Crous P."/>
            <person name="Grigoriev I."/>
        </authorList>
    </citation>
    <scope>NUCLEOTIDE SEQUENCE</scope>
    <source>
        <strain evidence="20">CBS 627.86</strain>
    </source>
</reference>
<evidence type="ECO:0000256" key="14">
    <source>
        <dbReference type="ARBA" id="ARBA00023128"/>
    </source>
</evidence>
<evidence type="ECO:0000256" key="2">
    <source>
        <dbReference type="ARBA" id="ARBA00004443"/>
    </source>
</evidence>
<dbReference type="UniPathway" id="UPA00557">
    <property type="reaction ID" value="UER00614"/>
</dbReference>
<evidence type="ECO:0000256" key="18">
    <source>
        <dbReference type="ARBA" id="ARBA00029893"/>
    </source>
</evidence>
<feature type="compositionally biased region" description="Polar residues" evidence="19">
    <location>
        <begin position="11"/>
        <end position="20"/>
    </location>
</feature>
<evidence type="ECO:0000256" key="8">
    <source>
        <dbReference type="ARBA" id="ARBA00022516"/>
    </source>
</evidence>
<keyword evidence="16" id="KW-0594">Phospholipid biosynthesis</keyword>
<evidence type="ECO:0000256" key="15">
    <source>
        <dbReference type="ARBA" id="ARBA00023136"/>
    </source>
</evidence>
<evidence type="ECO:0000256" key="16">
    <source>
        <dbReference type="ARBA" id="ARBA00023209"/>
    </source>
</evidence>
<keyword evidence="14" id="KW-0496">Mitochondrion</keyword>
<organism evidence="20 21">
    <name type="scientific">Lophiotrema nucula</name>
    <dbReference type="NCBI Taxonomy" id="690887"/>
    <lineage>
        <taxon>Eukaryota</taxon>
        <taxon>Fungi</taxon>
        <taxon>Dikarya</taxon>
        <taxon>Ascomycota</taxon>
        <taxon>Pezizomycotina</taxon>
        <taxon>Dothideomycetes</taxon>
        <taxon>Pleosporomycetidae</taxon>
        <taxon>Pleosporales</taxon>
        <taxon>Lophiotremataceae</taxon>
        <taxon>Lophiotrema</taxon>
    </lineage>
</organism>
<evidence type="ECO:0000256" key="6">
    <source>
        <dbReference type="ARBA" id="ARBA00012487"/>
    </source>
</evidence>
<evidence type="ECO:0000256" key="17">
    <source>
        <dbReference type="ARBA" id="ARBA00023264"/>
    </source>
</evidence>
<dbReference type="GO" id="GO:0005743">
    <property type="term" value="C:mitochondrial inner membrane"/>
    <property type="evidence" value="ECO:0007669"/>
    <property type="project" value="UniProtKB-SubCell"/>
</dbReference>
<evidence type="ECO:0000256" key="13">
    <source>
        <dbReference type="ARBA" id="ARBA00023098"/>
    </source>
</evidence>
<dbReference type="GO" id="GO:0032049">
    <property type="term" value="P:cardiolipin biosynthetic process"/>
    <property type="evidence" value="ECO:0007669"/>
    <property type="project" value="InterPro"/>
</dbReference>
<sequence length="447" mass="50941">MIVPVPDGSWQGVQHASARSTAHCPRLTPTPESSIQSLPPDWEETPPSLSDFSELPHKDFGKNQLLETNEEFKRSLRSIVRRFPAISYAFAYGSGVFPQSDATASLVTHSPHPNPPEAILKWQKGGGKMIDFVFATRFSQHFHSLNLSRHRDHYSFLGSMGSAVVSHVQDAYGAGAYFNPYINVNGTMIKYAVVSLDTLQRDLMNWDTLYLAGRLHKPVKILLEEPNIRLANQRNLLSALRCALLLLPPQFTEKELYTTITGLSYQGDPRMDYGSENPKKISNIVTHQIRNFRLLYHGLITDLPSLRYMDEKTVAQKDWEDDTKLNIKMEQDMSTERRGNIIRRLPKTFREKIYFAYQKKFGIPGREFQEMLEATKDEDEKGFKKQIGGSFDRRIAGEKDLPEVVARAVNQTVKWPSTVQSVKGIVTAGPIRGWRYLQEKRAKGREK</sequence>
<dbReference type="GO" id="GO:0004605">
    <property type="term" value="F:phosphatidate cytidylyltransferase activity"/>
    <property type="evidence" value="ECO:0007669"/>
    <property type="project" value="UniProtKB-EC"/>
</dbReference>
<dbReference type="InterPro" id="IPR015222">
    <property type="entry name" value="Tam41"/>
</dbReference>
<keyword evidence="12" id="KW-0460">Magnesium</keyword>
<evidence type="ECO:0000256" key="3">
    <source>
        <dbReference type="ARBA" id="ARBA00005119"/>
    </source>
</evidence>
<evidence type="ECO:0000256" key="10">
    <source>
        <dbReference type="ARBA" id="ARBA00022695"/>
    </source>
</evidence>
<comment type="similarity">
    <text evidence="5">Belongs to the TAM41 family.</text>
</comment>
<dbReference type="Proteomes" id="UP000799770">
    <property type="component" value="Unassembled WGS sequence"/>
</dbReference>
<evidence type="ECO:0000256" key="12">
    <source>
        <dbReference type="ARBA" id="ARBA00022842"/>
    </source>
</evidence>
<comment type="subcellular location">
    <subcellularLocation>
        <location evidence="2">Mitochondrion inner membrane</location>
        <topology evidence="2">Peripheral membrane protein</topology>
        <orientation evidence="2">Matrix side</orientation>
    </subcellularLocation>
</comment>
<dbReference type="EC" id="2.7.7.41" evidence="6"/>
<accession>A0A6A5ZCW3</accession>
<keyword evidence="8" id="KW-0444">Lipid biosynthesis</keyword>
<evidence type="ECO:0000256" key="11">
    <source>
        <dbReference type="ARBA" id="ARBA00022792"/>
    </source>
</evidence>
<comment type="pathway">
    <text evidence="3">Phospholipid metabolism; CDP-diacylglycerol biosynthesis; CDP-diacylglycerol from sn-glycerol 3-phosphate: step 3/3.</text>
</comment>
<keyword evidence="21" id="KW-1185">Reference proteome</keyword>
<dbReference type="Pfam" id="PF09139">
    <property type="entry name" value="Tam41_Mmp37"/>
    <property type="match status" value="1"/>
</dbReference>